<protein>
    <submittedName>
        <fullName evidence="1">Uncharacterized protein</fullName>
    </submittedName>
</protein>
<sequence length="229" mass="25501">MPSLTFAQAKTLLHPFVTSQGSTDPVVSSAINFVTERFISSGQWKGNRFIKNFSVSQDVDGNYYFDTVAGVESVLKVIAVDSDQSGEIVEIMDDWYPFNDGGLGYLPPTYAGDTQIIRLGPSPSSADTQRYRVVGRVPENRTMYCLVRRGYVVLVNDSDAVIPSNRNALRYGVQAYNYENVNELERAQVYWELAYKCLNDESSSFEEGSAQQVDIQTKAFSPSGIQNLI</sequence>
<gene>
    <name evidence="1" type="ORF">AN484_06535</name>
</gene>
<dbReference type="EMBL" id="LJOW01000020">
    <property type="protein sequence ID" value="OBQ44539.1"/>
    <property type="molecule type" value="Genomic_DNA"/>
</dbReference>
<dbReference type="Proteomes" id="UP000092093">
    <property type="component" value="Unassembled WGS sequence"/>
</dbReference>
<name>A0A1B7X590_APHFL</name>
<accession>A0A1B7X590</accession>
<dbReference type="AlphaFoldDB" id="A0A1B7X590"/>
<reference evidence="1 2" key="1">
    <citation type="submission" date="2015-09" db="EMBL/GenBank/DDBJ databases">
        <title>Aphanizomenon flos-aquae WA102.</title>
        <authorList>
            <person name="Driscoll C."/>
        </authorList>
    </citation>
    <scope>NUCLEOTIDE SEQUENCE [LARGE SCALE GENOMIC DNA]</scope>
    <source>
        <strain evidence="1">WA102</strain>
    </source>
</reference>
<comment type="caution">
    <text evidence="1">The sequence shown here is derived from an EMBL/GenBank/DDBJ whole genome shotgun (WGS) entry which is preliminary data.</text>
</comment>
<organism evidence="1 2">
    <name type="scientific">Aphanizomenon flos-aquae WA102</name>
    <dbReference type="NCBI Taxonomy" id="1710896"/>
    <lineage>
        <taxon>Bacteria</taxon>
        <taxon>Bacillati</taxon>
        <taxon>Cyanobacteriota</taxon>
        <taxon>Cyanophyceae</taxon>
        <taxon>Nostocales</taxon>
        <taxon>Aphanizomenonaceae</taxon>
        <taxon>Aphanizomenon</taxon>
    </lineage>
</organism>
<evidence type="ECO:0000313" key="1">
    <source>
        <dbReference type="EMBL" id="OBQ44539.1"/>
    </source>
</evidence>
<evidence type="ECO:0000313" key="2">
    <source>
        <dbReference type="Proteomes" id="UP000092093"/>
    </source>
</evidence>
<proteinExistence type="predicted"/>